<protein>
    <submittedName>
        <fullName evidence="3">SCP domain-containing protein</fullName>
    </submittedName>
</protein>
<dbReference type="Proteomes" id="UP000046392">
    <property type="component" value="Unplaced"/>
</dbReference>
<dbReference type="Pfam" id="PF00188">
    <property type="entry name" value="CAP"/>
    <property type="match status" value="1"/>
</dbReference>
<reference evidence="3" key="1">
    <citation type="submission" date="2017-02" db="UniProtKB">
        <authorList>
            <consortium name="WormBaseParasite"/>
        </authorList>
    </citation>
    <scope>IDENTIFICATION</scope>
</reference>
<dbReference type="WBParaSite" id="SPAL_0000684800.1">
    <property type="protein sequence ID" value="SPAL_0000684800.1"/>
    <property type="gene ID" value="SPAL_0000684800"/>
</dbReference>
<dbReference type="SUPFAM" id="SSF55797">
    <property type="entry name" value="PR-1-like"/>
    <property type="match status" value="1"/>
</dbReference>
<evidence type="ECO:0000313" key="2">
    <source>
        <dbReference type="Proteomes" id="UP000046392"/>
    </source>
</evidence>
<evidence type="ECO:0000259" key="1">
    <source>
        <dbReference type="SMART" id="SM00198"/>
    </source>
</evidence>
<evidence type="ECO:0000313" key="3">
    <source>
        <dbReference type="WBParaSite" id="SPAL_0000684800.1"/>
    </source>
</evidence>
<accession>A0A0N5BLQ2</accession>
<dbReference type="InterPro" id="IPR014044">
    <property type="entry name" value="CAP_dom"/>
</dbReference>
<dbReference type="InterPro" id="IPR035940">
    <property type="entry name" value="CAP_sf"/>
</dbReference>
<name>A0A0N5BLQ2_STREA</name>
<dbReference type="Gene3D" id="3.40.33.10">
    <property type="entry name" value="CAP"/>
    <property type="match status" value="1"/>
</dbReference>
<keyword evidence="2" id="KW-1185">Reference proteome</keyword>
<sequence length="295" mass="34811">MYATSKQMVEEIFKDHKLIDPRHLLITKISSLCNNGAYIPEQRKYKNTSTGTYETHISPYLITEYYIRNNLKYVCNGETFNSYMKAFDYAVEVKRYDHSLPTREPSSPLLPPIYCSSLVYEKIYCRNFWWILWEFCDYKCYSSNNFKIMKQKFLLELNYYREKYDAKPLVESQYLSSAAQSLLIRAVSMRTKIDITKLENIGKGTLVDAPLILNKWFGEHKLFKHKDFGNPKTRHFTAMVWKSVTRVGFGIKQVGNEIFVKLIYHKNANMPNRFEDNVLKKISRRSGSRKIVNTN</sequence>
<feature type="domain" description="SCP" evidence="1">
    <location>
        <begin position="148"/>
        <end position="272"/>
    </location>
</feature>
<organism evidence="2 3">
    <name type="scientific">Strongyloides papillosus</name>
    <name type="common">Intestinal threadworm</name>
    <dbReference type="NCBI Taxonomy" id="174720"/>
    <lineage>
        <taxon>Eukaryota</taxon>
        <taxon>Metazoa</taxon>
        <taxon>Ecdysozoa</taxon>
        <taxon>Nematoda</taxon>
        <taxon>Chromadorea</taxon>
        <taxon>Rhabditida</taxon>
        <taxon>Tylenchina</taxon>
        <taxon>Panagrolaimomorpha</taxon>
        <taxon>Strongyloidoidea</taxon>
        <taxon>Strongyloididae</taxon>
        <taxon>Strongyloides</taxon>
    </lineage>
</organism>
<dbReference type="SMART" id="SM00198">
    <property type="entry name" value="SCP"/>
    <property type="match status" value="1"/>
</dbReference>
<dbReference type="InterPro" id="IPR055805">
    <property type="entry name" value="DUF7381"/>
</dbReference>
<proteinExistence type="predicted"/>
<dbReference type="Pfam" id="PF24100">
    <property type="entry name" value="DUF7381"/>
    <property type="match status" value="1"/>
</dbReference>
<dbReference type="AlphaFoldDB" id="A0A0N5BLQ2"/>